<evidence type="ECO:0000256" key="6">
    <source>
        <dbReference type="SAM" id="Phobius"/>
    </source>
</evidence>
<dbReference type="AlphaFoldDB" id="A0AAI8YY90"/>
<dbReference type="GO" id="GO:0005506">
    <property type="term" value="F:iron ion binding"/>
    <property type="evidence" value="ECO:0007669"/>
    <property type="project" value="InterPro"/>
</dbReference>
<evidence type="ECO:0000256" key="5">
    <source>
        <dbReference type="SAM" id="MobiDB-lite"/>
    </source>
</evidence>
<keyword evidence="6" id="KW-0812">Transmembrane</keyword>
<reference evidence="7" key="1">
    <citation type="submission" date="2023-11" db="EMBL/GenBank/DDBJ databases">
        <authorList>
            <person name="Alioto T."/>
            <person name="Alioto T."/>
            <person name="Gomez Garrido J."/>
        </authorList>
    </citation>
    <scope>NUCLEOTIDE SEQUENCE</scope>
</reference>
<feature type="transmembrane region" description="Helical" evidence="6">
    <location>
        <begin position="12"/>
        <end position="28"/>
    </location>
</feature>
<dbReference type="PRINTS" id="PR00385">
    <property type="entry name" value="P450"/>
</dbReference>
<evidence type="ECO:0000256" key="1">
    <source>
        <dbReference type="ARBA" id="ARBA00001971"/>
    </source>
</evidence>
<gene>
    <name evidence="7" type="ORF">LECACI_7A004199</name>
</gene>
<feature type="region of interest" description="Disordered" evidence="5">
    <location>
        <begin position="467"/>
        <end position="492"/>
    </location>
</feature>
<evidence type="ECO:0000256" key="3">
    <source>
        <dbReference type="ARBA" id="ARBA00022723"/>
    </source>
</evidence>
<dbReference type="Gene3D" id="1.10.630.10">
    <property type="entry name" value="Cytochrome P450"/>
    <property type="match status" value="1"/>
</dbReference>
<dbReference type="GO" id="GO:0016705">
    <property type="term" value="F:oxidoreductase activity, acting on paired donors, with incorporation or reduction of molecular oxygen"/>
    <property type="evidence" value="ECO:0007669"/>
    <property type="project" value="InterPro"/>
</dbReference>
<dbReference type="EMBL" id="CAVMBE010000022">
    <property type="protein sequence ID" value="CAK4001931.1"/>
    <property type="molecule type" value="Genomic_DNA"/>
</dbReference>
<keyword evidence="6" id="KW-1133">Transmembrane helix</keyword>
<dbReference type="GO" id="GO:0020037">
    <property type="term" value="F:heme binding"/>
    <property type="evidence" value="ECO:0007669"/>
    <property type="project" value="InterPro"/>
</dbReference>
<sequence>MIEGTLLAVSKETLALVAVVLSVAYYVYRLGFPKPLAGIPYNPEAAQRFFGDVVFFPKPDAPAFRAWLTSLGERLQSPIVQVFIRPYGKPALVVYDYWEAYDINNRRLDEFDKTERNRQIFSEVVPQNHTSMRASDAAYPRSKNMIKGVMVPSFISEINAPEIYAKARLVVQLWHIKAQEAGGHPFSVSGDVRDYAFDAVLTASFGLKEEEGIVAGQLRHLMQAEVLQAEVHVDKDDVDSPVEFPGMPLPQEYEALSKVTESLAYAIRAVFPSQEMWLRKNLTEMGTYYRRKDQFLLAKIHEAAARMAGGGGGGEGTSARRRSALDHFVRQEMDAAAKAGRAPDYLHGPIRDELLGYIIAGHDSSTSALAWALKYLTTDTRVQHALRQHLRAVHAAAWREARSPTVAEITSTRAPYLDAVVQEVFRCAYTTPFTLREATRDTQIMGHFVPKGTTVWFSTAGPSFTRPAIEGDTKADGSNSHPRNPAALADKQRVPAWPREDVALFRPERWLRPDPGPSDPPDSTYSHVEFNGSAGPMMAFGSGPRGCCGKRLIYLSMRILVTLVLWDFDLLPCPTRLSSDESDHGTASHPKQCYLRLASTTPGS</sequence>
<keyword evidence="3" id="KW-0479">Metal-binding</keyword>
<comment type="caution">
    <text evidence="7">The sequence shown here is derived from an EMBL/GenBank/DDBJ whole genome shotgun (WGS) entry which is preliminary data.</text>
</comment>
<protein>
    <submittedName>
        <fullName evidence="7">Cytochrome P450 monooxygenase</fullName>
    </submittedName>
</protein>
<dbReference type="InterPro" id="IPR001128">
    <property type="entry name" value="Cyt_P450"/>
</dbReference>
<evidence type="ECO:0000256" key="2">
    <source>
        <dbReference type="ARBA" id="ARBA00010617"/>
    </source>
</evidence>
<keyword evidence="8" id="KW-1185">Reference proteome</keyword>
<dbReference type="PANTHER" id="PTHR24305:SF232">
    <property type="entry name" value="P450, PUTATIVE (EUROFUNG)-RELATED"/>
    <property type="match status" value="1"/>
</dbReference>
<dbReference type="SUPFAM" id="SSF48264">
    <property type="entry name" value="Cytochrome P450"/>
    <property type="match status" value="1"/>
</dbReference>
<keyword evidence="7" id="KW-0560">Oxidoreductase</keyword>
<evidence type="ECO:0000256" key="4">
    <source>
        <dbReference type="ARBA" id="ARBA00023004"/>
    </source>
</evidence>
<comment type="similarity">
    <text evidence="2">Belongs to the cytochrome P450 family.</text>
</comment>
<comment type="cofactor">
    <cofactor evidence="1">
        <name>heme</name>
        <dbReference type="ChEBI" id="CHEBI:30413"/>
    </cofactor>
</comment>
<organism evidence="7 8">
    <name type="scientific">Lecanosticta acicola</name>
    <dbReference type="NCBI Taxonomy" id="111012"/>
    <lineage>
        <taxon>Eukaryota</taxon>
        <taxon>Fungi</taxon>
        <taxon>Dikarya</taxon>
        <taxon>Ascomycota</taxon>
        <taxon>Pezizomycotina</taxon>
        <taxon>Dothideomycetes</taxon>
        <taxon>Dothideomycetidae</taxon>
        <taxon>Mycosphaerellales</taxon>
        <taxon>Mycosphaerellaceae</taxon>
        <taxon>Lecanosticta</taxon>
    </lineage>
</organism>
<dbReference type="PANTHER" id="PTHR24305">
    <property type="entry name" value="CYTOCHROME P450"/>
    <property type="match status" value="1"/>
</dbReference>
<keyword evidence="7" id="KW-0503">Monooxygenase</keyword>
<dbReference type="InterPro" id="IPR036396">
    <property type="entry name" value="Cyt_P450_sf"/>
</dbReference>
<accession>A0AAI8YY90</accession>
<dbReference type="Pfam" id="PF00067">
    <property type="entry name" value="p450"/>
    <property type="match status" value="2"/>
</dbReference>
<proteinExistence type="inferred from homology"/>
<evidence type="ECO:0000313" key="7">
    <source>
        <dbReference type="EMBL" id="CAK4001931.1"/>
    </source>
</evidence>
<dbReference type="Proteomes" id="UP001296104">
    <property type="component" value="Unassembled WGS sequence"/>
</dbReference>
<name>A0AAI8YY90_9PEZI</name>
<dbReference type="InterPro" id="IPR050121">
    <property type="entry name" value="Cytochrome_P450_monoxygenase"/>
</dbReference>
<evidence type="ECO:0000313" key="8">
    <source>
        <dbReference type="Proteomes" id="UP001296104"/>
    </source>
</evidence>
<dbReference type="GO" id="GO:0004497">
    <property type="term" value="F:monooxygenase activity"/>
    <property type="evidence" value="ECO:0007669"/>
    <property type="project" value="UniProtKB-KW"/>
</dbReference>
<keyword evidence="6" id="KW-0472">Membrane</keyword>
<keyword evidence="4" id="KW-0408">Iron</keyword>